<dbReference type="EMBL" id="AMQN01020731">
    <property type="status" value="NOT_ANNOTATED_CDS"/>
    <property type="molecule type" value="Genomic_DNA"/>
</dbReference>
<keyword evidence="8" id="KW-1185">Reference proteome</keyword>
<dbReference type="Proteomes" id="UP000014760">
    <property type="component" value="Unassembled WGS sequence"/>
</dbReference>
<keyword evidence="3 4" id="KW-0472">Membrane</keyword>
<gene>
    <name evidence="6" type="ORF">CAPTEDRAFT_187636</name>
</gene>
<dbReference type="AlphaFoldDB" id="R7V1V0"/>
<feature type="transmembrane region" description="Helical" evidence="4">
    <location>
        <begin position="74"/>
        <end position="98"/>
    </location>
</feature>
<evidence type="ECO:0000256" key="4">
    <source>
        <dbReference type="RuleBase" id="RU367022"/>
    </source>
</evidence>
<dbReference type="GO" id="GO:0005375">
    <property type="term" value="F:copper ion transmembrane transporter activity"/>
    <property type="evidence" value="ECO:0007669"/>
    <property type="project" value="UniProtKB-UniRule"/>
</dbReference>
<dbReference type="EnsemblMetazoa" id="CapteT187636">
    <property type="protein sequence ID" value="CapteP187636"/>
    <property type="gene ID" value="CapteG187636"/>
</dbReference>
<keyword evidence="4" id="KW-0406">Ion transport</keyword>
<keyword evidence="1 4" id="KW-0812">Transmembrane</keyword>
<dbReference type="Pfam" id="PF04145">
    <property type="entry name" value="Ctr"/>
    <property type="match status" value="1"/>
</dbReference>
<keyword evidence="4" id="KW-0187">Copper transport</keyword>
<reference evidence="7" key="3">
    <citation type="submission" date="2015-06" db="UniProtKB">
        <authorList>
            <consortium name="EnsemblMetazoa"/>
        </authorList>
    </citation>
    <scope>IDENTIFICATION</scope>
</reference>
<evidence type="ECO:0000256" key="1">
    <source>
        <dbReference type="ARBA" id="ARBA00022692"/>
    </source>
</evidence>
<dbReference type="OrthoDB" id="161814at2759"/>
<dbReference type="PANTHER" id="PTHR12483">
    <property type="entry name" value="SOLUTE CARRIER FAMILY 31 COPPER TRANSPORTERS"/>
    <property type="match status" value="1"/>
</dbReference>
<comment type="subcellular location">
    <subcellularLocation>
        <location evidence="4">Membrane</location>
        <topology evidence="4">Multi-pass membrane protein</topology>
    </subcellularLocation>
</comment>
<keyword evidence="4" id="KW-0186">Copper</keyword>
<proteinExistence type="inferred from homology"/>
<dbReference type="InterPro" id="IPR007274">
    <property type="entry name" value="Cop_transporter"/>
</dbReference>
<dbReference type="OMA" id="HANDEAK"/>
<reference evidence="6 8" key="2">
    <citation type="journal article" date="2013" name="Nature">
        <title>Insights into bilaterian evolution from three spiralian genomes.</title>
        <authorList>
            <person name="Simakov O."/>
            <person name="Marletaz F."/>
            <person name="Cho S.J."/>
            <person name="Edsinger-Gonzales E."/>
            <person name="Havlak P."/>
            <person name="Hellsten U."/>
            <person name="Kuo D.H."/>
            <person name="Larsson T."/>
            <person name="Lv J."/>
            <person name="Arendt D."/>
            <person name="Savage R."/>
            <person name="Osoegawa K."/>
            <person name="de Jong P."/>
            <person name="Grimwood J."/>
            <person name="Chapman J.A."/>
            <person name="Shapiro H."/>
            <person name="Aerts A."/>
            <person name="Otillar R.P."/>
            <person name="Terry A.Y."/>
            <person name="Boore J.L."/>
            <person name="Grigoriev I.V."/>
            <person name="Lindberg D.R."/>
            <person name="Seaver E.C."/>
            <person name="Weisblat D.A."/>
            <person name="Putnam N.H."/>
            <person name="Rokhsar D.S."/>
        </authorList>
    </citation>
    <scope>NUCLEOTIDE SEQUENCE</scope>
    <source>
        <strain evidence="6 8">I ESC-2004</strain>
    </source>
</reference>
<evidence type="ECO:0000313" key="6">
    <source>
        <dbReference type="EMBL" id="ELU10301.1"/>
    </source>
</evidence>
<evidence type="ECO:0000256" key="2">
    <source>
        <dbReference type="ARBA" id="ARBA00022989"/>
    </source>
</evidence>
<accession>R7V1V0</accession>
<dbReference type="HOGENOM" id="CLU_1125447_0_0_1"/>
<keyword evidence="4" id="KW-0813">Transport</keyword>
<dbReference type="EMBL" id="KB297610">
    <property type="protein sequence ID" value="ELU10301.1"/>
    <property type="molecule type" value="Genomic_DNA"/>
</dbReference>
<evidence type="ECO:0000256" key="5">
    <source>
        <dbReference type="SAM" id="MobiDB-lite"/>
    </source>
</evidence>
<feature type="transmembrane region" description="Helical" evidence="4">
    <location>
        <begin position="177"/>
        <end position="196"/>
    </location>
</feature>
<dbReference type="GO" id="GO:0016020">
    <property type="term" value="C:membrane"/>
    <property type="evidence" value="ECO:0007669"/>
    <property type="project" value="UniProtKB-SubCell"/>
</dbReference>
<keyword evidence="2 4" id="KW-1133">Transmembrane helix</keyword>
<name>R7V1V0_CAPTE</name>
<evidence type="ECO:0000256" key="3">
    <source>
        <dbReference type="ARBA" id="ARBA00023136"/>
    </source>
</evidence>
<organism evidence="6">
    <name type="scientific">Capitella teleta</name>
    <name type="common">Polychaete worm</name>
    <dbReference type="NCBI Taxonomy" id="283909"/>
    <lineage>
        <taxon>Eukaryota</taxon>
        <taxon>Metazoa</taxon>
        <taxon>Spiralia</taxon>
        <taxon>Lophotrochozoa</taxon>
        <taxon>Annelida</taxon>
        <taxon>Polychaeta</taxon>
        <taxon>Sedentaria</taxon>
        <taxon>Scolecida</taxon>
        <taxon>Capitellidae</taxon>
        <taxon>Capitella</taxon>
    </lineage>
</organism>
<reference evidence="8" key="1">
    <citation type="submission" date="2012-12" db="EMBL/GenBank/DDBJ databases">
        <authorList>
            <person name="Hellsten U."/>
            <person name="Grimwood J."/>
            <person name="Chapman J.A."/>
            <person name="Shapiro H."/>
            <person name="Aerts A."/>
            <person name="Otillar R.P."/>
            <person name="Terry A.Y."/>
            <person name="Boore J.L."/>
            <person name="Simakov O."/>
            <person name="Marletaz F."/>
            <person name="Cho S.-J."/>
            <person name="Edsinger-Gonzales E."/>
            <person name="Havlak P."/>
            <person name="Kuo D.-H."/>
            <person name="Larsson T."/>
            <person name="Lv J."/>
            <person name="Arendt D."/>
            <person name="Savage R."/>
            <person name="Osoegawa K."/>
            <person name="de Jong P."/>
            <person name="Lindberg D.R."/>
            <person name="Seaver E.C."/>
            <person name="Weisblat D.A."/>
            <person name="Putnam N.H."/>
            <person name="Grigoriev I.V."/>
            <person name="Rokhsar D.S."/>
        </authorList>
    </citation>
    <scope>NUCLEOTIDE SEQUENCE</scope>
    <source>
        <strain evidence="8">I ESC-2004</strain>
    </source>
</reference>
<evidence type="ECO:0000313" key="7">
    <source>
        <dbReference type="EnsemblMetazoa" id="CapteP187636"/>
    </source>
</evidence>
<dbReference type="PANTHER" id="PTHR12483:SF115">
    <property type="entry name" value="COPPER TRANSPORT PROTEIN"/>
    <property type="match status" value="1"/>
</dbReference>
<evidence type="ECO:0000313" key="8">
    <source>
        <dbReference type="Proteomes" id="UP000014760"/>
    </source>
</evidence>
<feature type="region of interest" description="Disordered" evidence="5">
    <location>
        <begin position="109"/>
        <end position="133"/>
    </location>
</feature>
<sequence>MTMDGMEDDSMGGMTMQMYFYASAKATILFKEWMTMTWPAVPGLHCSPSVYVSSPYGQWKIDPGLVDQLGPGELLGSCLFFVILGFLHEGIRALRYWLSAKFDRERRSIRSRETNTEGSMTLDETKESTSYGTATRLVETSEPKSYKSKDHILQTLLHFLQIFNSYCLMLVVMTYNIWLILSICLGASLGYYAFAWREPEKINDNRISQVTVRFTRRVTEYCHQWLSIPGLIIYNIIHMYLAGGLST</sequence>
<comment type="similarity">
    <text evidence="4">Belongs to the copper transporter (Ctr) (TC 1.A.56) family. SLC31A subfamily.</text>
</comment>
<protein>
    <recommendedName>
        <fullName evidence="4">Copper transport protein</fullName>
    </recommendedName>
</protein>
<feature type="transmembrane region" description="Helical" evidence="4">
    <location>
        <begin position="152"/>
        <end position="171"/>
    </location>
</feature>